<proteinExistence type="predicted"/>
<keyword evidence="1" id="KW-0472">Membrane</keyword>
<gene>
    <name evidence="2" type="ORF">DW967_13735</name>
</gene>
<protein>
    <submittedName>
        <fullName evidence="2">Uncharacterized protein</fullName>
    </submittedName>
</protein>
<name>A0A413Q455_9FIRM</name>
<organism evidence="2 3">
    <name type="scientific">Agathobacter rectalis</name>
    <dbReference type="NCBI Taxonomy" id="39491"/>
    <lineage>
        <taxon>Bacteria</taxon>
        <taxon>Bacillati</taxon>
        <taxon>Bacillota</taxon>
        <taxon>Clostridia</taxon>
        <taxon>Lachnospirales</taxon>
        <taxon>Lachnospiraceae</taxon>
        <taxon>Agathobacter</taxon>
    </lineage>
</organism>
<dbReference type="Proteomes" id="UP000283721">
    <property type="component" value="Unassembled WGS sequence"/>
</dbReference>
<dbReference type="EMBL" id="QSES01000031">
    <property type="protein sequence ID" value="RGZ89181.1"/>
    <property type="molecule type" value="Genomic_DNA"/>
</dbReference>
<evidence type="ECO:0000313" key="2">
    <source>
        <dbReference type="EMBL" id="RGZ89181.1"/>
    </source>
</evidence>
<sequence>MDWNEVLKDIVSGTILLAIGGIGGWFGGVIKGKNNHQWLLNAKIKYISHYLMKLKHIQLLTGQY</sequence>
<keyword evidence="1" id="KW-0812">Transmembrane</keyword>
<feature type="transmembrane region" description="Helical" evidence="1">
    <location>
        <begin position="12"/>
        <end position="30"/>
    </location>
</feature>
<reference evidence="2 3" key="1">
    <citation type="submission" date="2018-08" db="EMBL/GenBank/DDBJ databases">
        <title>A genome reference for cultivated species of the human gut microbiota.</title>
        <authorList>
            <person name="Zou Y."/>
            <person name="Xue W."/>
            <person name="Luo G."/>
        </authorList>
    </citation>
    <scope>NUCLEOTIDE SEQUENCE [LARGE SCALE GENOMIC DNA]</scope>
    <source>
        <strain evidence="2 3">AM47-6BH</strain>
    </source>
</reference>
<keyword evidence="1" id="KW-1133">Transmembrane helix</keyword>
<accession>A0A413Q455</accession>
<evidence type="ECO:0000313" key="3">
    <source>
        <dbReference type="Proteomes" id="UP000283721"/>
    </source>
</evidence>
<dbReference type="AlphaFoldDB" id="A0A413Q455"/>
<evidence type="ECO:0000256" key="1">
    <source>
        <dbReference type="SAM" id="Phobius"/>
    </source>
</evidence>
<comment type="caution">
    <text evidence="2">The sequence shown here is derived from an EMBL/GenBank/DDBJ whole genome shotgun (WGS) entry which is preliminary data.</text>
</comment>